<evidence type="ECO:0000256" key="2">
    <source>
        <dbReference type="ARBA" id="ARBA00012438"/>
    </source>
</evidence>
<evidence type="ECO:0000256" key="6">
    <source>
        <dbReference type="ARBA" id="ARBA00022777"/>
    </source>
</evidence>
<dbReference type="Pfam" id="PF02518">
    <property type="entry name" value="HATPase_c"/>
    <property type="match status" value="1"/>
</dbReference>
<dbReference type="PANTHER" id="PTHR24421">
    <property type="entry name" value="NITRATE/NITRITE SENSOR PROTEIN NARX-RELATED"/>
    <property type="match status" value="1"/>
</dbReference>
<dbReference type="SUPFAM" id="SSF55874">
    <property type="entry name" value="ATPase domain of HSP90 chaperone/DNA topoisomerase II/histidine kinase"/>
    <property type="match status" value="1"/>
</dbReference>
<keyword evidence="3" id="KW-0597">Phosphoprotein</keyword>
<feature type="transmembrane region" description="Helical" evidence="9">
    <location>
        <begin position="103"/>
        <end position="124"/>
    </location>
</feature>
<evidence type="ECO:0000313" key="11">
    <source>
        <dbReference type="EMBL" id="TDD12102.1"/>
    </source>
</evidence>
<dbReference type="PANTHER" id="PTHR24421:SF10">
    <property type="entry name" value="NITRATE_NITRITE SENSOR PROTEIN NARQ"/>
    <property type="match status" value="1"/>
</dbReference>
<organism evidence="11 12">
    <name type="scientific">Nonomuraea deserti</name>
    <dbReference type="NCBI Taxonomy" id="1848322"/>
    <lineage>
        <taxon>Bacteria</taxon>
        <taxon>Bacillati</taxon>
        <taxon>Actinomycetota</taxon>
        <taxon>Actinomycetes</taxon>
        <taxon>Streptosporangiales</taxon>
        <taxon>Streptosporangiaceae</taxon>
        <taxon>Nonomuraea</taxon>
    </lineage>
</organism>
<keyword evidence="12" id="KW-1185">Reference proteome</keyword>
<dbReference type="EC" id="2.7.13.3" evidence="2"/>
<comment type="catalytic activity">
    <reaction evidence="1">
        <text>ATP + protein L-histidine = ADP + protein N-phospho-L-histidine.</text>
        <dbReference type="EC" id="2.7.13.3"/>
    </reaction>
</comment>
<dbReference type="InterPro" id="IPR011712">
    <property type="entry name" value="Sig_transdc_His_kin_sub3_dim/P"/>
</dbReference>
<dbReference type="Gene3D" id="3.30.565.10">
    <property type="entry name" value="Histidine kinase-like ATPase, C-terminal domain"/>
    <property type="match status" value="1"/>
</dbReference>
<dbReference type="GO" id="GO:0046983">
    <property type="term" value="F:protein dimerization activity"/>
    <property type="evidence" value="ECO:0007669"/>
    <property type="project" value="InterPro"/>
</dbReference>
<evidence type="ECO:0000256" key="5">
    <source>
        <dbReference type="ARBA" id="ARBA00022741"/>
    </source>
</evidence>
<dbReference type="InterPro" id="IPR050482">
    <property type="entry name" value="Sensor_HK_TwoCompSys"/>
</dbReference>
<proteinExistence type="predicted"/>
<dbReference type="SMART" id="SM00387">
    <property type="entry name" value="HATPase_c"/>
    <property type="match status" value="1"/>
</dbReference>
<keyword evidence="6 11" id="KW-0418">Kinase</keyword>
<dbReference type="Gene3D" id="1.20.5.1930">
    <property type="match status" value="1"/>
</dbReference>
<gene>
    <name evidence="11" type="ORF">E1292_03010</name>
</gene>
<evidence type="ECO:0000256" key="3">
    <source>
        <dbReference type="ARBA" id="ARBA00022553"/>
    </source>
</evidence>
<dbReference type="GO" id="GO:0005524">
    <property type="term" value="F:ATP binding"/>
    <property type="evidence" value="ECO:0007669"/>
    <property type="project" value="UniProtKB-KW"/>
</dbReference>
<keyword evidence="9" id="KW-0472">Membrane</keyword>
<evidence type="ECO:0000256" key="1">
    <source>
        <dbReference type="ARBA" id="ARBA00000085"/>
    </source>
</evidence>
<feature type="transmembrane region" description="Helical" evidence="9">
    <location>
        <begin position="131"/>
        <end position="148"/>
    </location>
</feature>
<evidence type="ECO:0000256" key="9">
    <source>
        <dbReference type="SAM" id="Phobius"/>
    </source>
</evidence>
<dbReference type="CDD" id="cd16917">
    <property type="entry name" value="HATPase_UhpB-NarQ-NarX-like"/>
    <property type="match status" value="1"/>
</dbReference>
<feature type="transmembrane region" description="Helical" evidence="9">
    <location>
        <begin position="67"/>
        <end position="97"/>
    </location>
</feature>
<evidence type="ECO:0000313" key="12">
    <source>
        <dbReference type="Proteomes" id="UP000295258"/>
    </source>
</evidence>
<evidence type="ECO:0000256" key="7">
    <source>
        <dbReference type="ARBA" id="ARBA00022840"/>
    </source>
</evidence>
<keyword evidence="8" id="KW-0902">Two-component regulatory system</keyword>
<keyword evidence="7" id="KW-0067">ATP-binding</keyword>
<accession>A0A4R4W0Z0</accession>
<dbReference type="GO" id="GO:0000155">
    <property type="term" value="F:phosphorelay sensor kinase activity"/>
    <property type="evidence" value="ECO:0007669"/>
    <property type="project" value="InterPro"/>
</dbReference>
<dbReference type="AlphaFoldDB" id="A0A4R4W0Z0"/>
<dbReference type="InterPro" id="IPR003594">
    <property type="entry name" value="HATPase_dom"/>
</dbReference>
<evidence type="ECO:0000256" key="8">
    <source>
        <dbReference type="ARBA" id="ARBA00023012"/>
    </source>
</evidence>
<feature type="domain" description="Histidine kinase/HSP90-like ATPase" evidence="10">
    <location>
        <begin position="272"/>
        <end position="362"/>
    </location>
</feature>
<keyword evidence="4" id="KW-0808">Transferase</keyword>
<sequence length="364" mass="38268">MSLLRRPLVRAAFRALVVSYLLVGSVSAVVNAWPRPGWAVGVGVLVLSAITFAVCVRGAVLSGPGHLLPLALVGGLAMHAVAPYSGLAVLYVVVYAAPYRLPLRWAAAFVAADIGGTTLVSLLLRLPVPETFGTTMGLCYSAILAFLLRQLTLSRELAESRARESAQAERAHLAREIHDILAHAQSAQIVHLEGARLLLERGDVPTALDRVNRAVRLARSGLEETKRALEALRGQDIRLLELLERLAVEHRSAGGALCEVEVSGDVSALPAGARLAVARTAQEALTNVRKHAPGAAVTVTLRNLGGWCELKVRDDGGAAPAQDGAGYGLVGMRERAELLGGSLTTGPEGDGFRVLLRLPAGAAS</sequence>
<dbReference type="GO" id="GO:0016020">
    <property type="term" value="C:membrane"/>
    <property type="evidence" value="ECO:0007669"/>
    <property type="project" value="InterPro"/>
</dbReference>
<dbReference type="RefSeq" id="WP_132591724.1">
    <property type="nucleotide sequence ID" value="NZ_SMKO01000004.1"/>
</dbReference>
<keyword evidence="9" id="KW-1133">Transmembrane helix</keyword>
<keyword evidence="5" id="KW-0547">Nucleotide-binding</keyword>
<name>A0A4R4W0Z0_9ACTN</name>
<evidence type="ECO:0000256" key="4">
    <source>
        <dbReference type="ARBA" id="ARBA00022679"/>
    </source>
</evidence>
<comment type="caution">
    <text evidence="11">The sequence shown here is derived from an EMBL/GenBank/DDBJ whole genome shotgun (WGS) entry which is preliminary data.</text>
</comment>
<evidence type="ECO:0000259" key="10">
    <source>
        <dbReference type="SMART" id="SM00387"/>
    </source>
</evidence>
<dbReference type="InterPro" id="IPR036890">
    <property type="entry name" value="HATPase_C_sf"/>
</dbReference>
<reference evidence="11 12" key="1">
    <citation type="submission" date="2019-03" db="EMBL/GenBank/DDBJ databases">
        <title>Draft genome sequences of novel Actinobacteria.</title>
        <authorList>
            <person name="Sahin N."/>
            <person name="Ay H."/>
            <person name="Saygin H."/>
        </authorList>
    </citation>
    <scope>NUCLEOTIDE SEQUENCE [LARGE SCALE GENOMIC DNA]</scope>
    <source>
        <strain evidence="11 12">KC310</strain>
    </source>
</reference>
<dbReference type="Proteomes" id="UP000295258">
    <property type="component" value="Unassembled WGS sequence"/>
</dbReference>
<feature type="transmembrane region" description="Helical" evidence="9">
    <location>
        <begin position="38"/>
        <end position="60"/>
    </location>
</feature>
<dbReference type="EMBL" id="SMKO01000004">
    <property type="protein sequence ID" value="TDD12102.1"/>
    <property type="molecule type" value="Genomic_DNA"/>
</dbReference>
<protein>
    <recommendedName>
        <fullName evidence="2">histidine kinase</fullName>
        <ecNumber evidence="2">2.7.13.3</ecNumber>
    </recommendedName>
</protein>
<keyword evidence="9" id="KW-0812">Transmembrane</keyword>
<dbReference type="Pfam" id="PF07730">
    <property type="entry name" value="HisKA_3"/>
    <property type="match status" value="1"/>
</dbReference>